<accession>A0A0D1YDU6</accession>
<organism evidence="1 2">
    <name type="scientific">Exophiala sideris</name>
    <dbReference type="NCBI Taxonomy" id="1016849"/>
    <lineage>
        <taxon>Eukaryota</taxon>
        <taxon>Fungi</taxon>
        <taxon>Dikarya</taxon>
        <taxon>Ascomycota</taxon>
        <taxon>Pezizomycotina</taxon>
        <taxon>Eurotiomycetes</taxon>
        <taxon>Chaetothyriomycetidae</taxon>
        <taxon>Chaetothyriales</taxon>
        <taxon>Herpotrichiellaceae</taxon>
        <taxon>Exophiala</taxon>
    </lineage>
</organism>
<dbReference type="HOGENOM" id="CLU_106361_0_0_1"/>
<evidence type="ECO:0000313" key="1">
    <source>
        <dbReference type="EMBL" id="KIV81152.1"/>
    </source>
</evidence>
<dbReference type="EMBL" id="KN846953">
    <property type="protein sequence ID" value="KIV81152.1"/>
    <property type="molecule type" value="Genomic_DNA"/>
</dbReference>
<gene>
    <name evidence="1" type="ORF">PV11_08591</name>
</gene>
<dbReference type="AlphaFoldDB" id="A0A0D1YDU6"/>
<protein>
    <recommendedName>
        <fullName evidence="3">ABM domain-containing protein</fullName>
    </recommendedName>
</protein>
<name>A0A0D1YDU6_9EURO</name>
<proteinExistence type="predicted"/>
<evidence type="ECO:0008006" key="3">
    <source>
        <dbReference type="Google" id="ProtNLM"/>
    </source>
</evidence>
<evidence type="ECO:0000313" key="2">
    <source>
        <dbReference type="Proteomes" id="UP000053599"/>
    </source>
</evidence>
<sequence length="231" mass="26184">MGAPLYFVVARVVSREGALEKWRDRLAGLCKVSKTEPYSNSYYWGYDLDGEPDTLWGLEGYYHPVGFFMNHVSSDIFKEEMRMVDEDKLLRTVQGIGSPDYDLHHYDLFGGFLTRKNDNDQDAPDGFVAIAHFWATEGRRKQLIGILADCADNVKSAGTVQSFAVLKEVNDFQLATIYIRTRSQEAWESFEASKTYRDLLADVNPIITKTETHRSQAFIGHINQDAPSGNP</sequence>
<dbReference type="Proteomes" id="UP000053599">
    <property type="component" value="Unassembled WGS sequence"/>
</dbReference>
<reference evidence="1 2" key="1">
    <citation type="submission" date="2015-01" db="EMBL/GenBank/DDBJ databases">
        <title>The Genome Sequence of Exophiala sideris CBS121828.</title>
        <authorList>
            <consortium name="The Broad Institute Genomics Platform"/>
            <person name="Cuomo C."/>
            <person name="de Hoog S."/>
            <person name="Gorbushina A."/>
            <person name="Stielow B."/>
            <person name="Teixiera M."/>
            <person name="Abouelleil A."/>
            <person name="Chapman S.B."/>
            <person name="Priest M."/>
            <person name="Young S.K."/>
            <person name="Wortman J."/>
            <person name="Nusbaum C."/>
            <person name="Birren B."/>
        </authorList>
    </citation>
    <scope>NUCLEOTIDE SEQUENCE [LARGE SCALE GENOMIC DNA]</scope>
    <source>
        <strain evidence="1 2">CBS 121828</strain>
    </source>
</reference>
<dbReference type="Gene3D" id="3.30.70.100">
    <property type="match status" value="1"/>
</dbReference>
<dbReference type="OrthoDB" id="3508947at2759"/>
<dbReference type="SUPFAM" id="SSF54909">
    <property type="entry name" value="Dimeric alpha+beta barrel"/>
    <property type="match status" value="1"/>
</dbReference>
<dbReference type="InterPro" id="IPR011008">
    <property type="entry name" value="Dimeric_a/b-barrel"/>
</dbReference>